<dbReference type="SUPFAM" id="SSF51735">
    <property type="entry name" value="NAD(P)-binding Rossmann-fold domains"/>
    <property type="match status" value="1"/>
</dbReference>
<organism evidence="4 5">
    <name type="scientific">Desertihabitans brevis</name>
    <dbReference type="NCBI Taxonomy" id="2268447"/>
    <lineage>
        <taxon>Bacteria</taxon>
        <taxon>Bacillati</taxon>
        <taxon>Actinomycetota</taxon>
        <taxon>Actinomycetes</taxon>
        <taxon>Propionibacteriales</taxon>
        <taxon>Propionibacteriaceae</taxon>
        <taxon>Desertihabitans</taxon>
    </lineage>
</organism>
<evidence type="ECO:0000256" key="1">
    <source>
        <dbReference type="ARBA" id="ARBA00009353"/>
    </source>
</evidence>
<evidence type="ECO:0000259" key="3">
    <source>
        <dbReference type="Pfam" id="PF08338"/>
    </source>
</evidence>
<dbReference type="Proteomes" id="UP000252770">
    <property type="component" value="Unassembled WGS sequence"/>
</dbReference>
<dbReference type="AlphaFoldDB" id="A0A367YSW3"/>
<dbReference type="Gene3D" id="3.40.50.720">
    <property type="entry name" value="NAD(P)-binding Rossmann-like Domain"/>
    <property type="match status" value="1"/>
</dbReference>
<name>A0A367YSW3_9ACTN</name>
<dbReference type="NCBIfam" id="TIGR01777">
    <property type="entry name" value="yfcH"/>
    <property type="match status" value="1"/>
</dbReference>
<comment type="similarity">
    <text evidence="1">Belongs to the NAD(P)-dependent epimerase/dehydratase family. SDR39U1 subfamily.</text>
</comment>
<gene>
    <name evidence="4" type="ORF">DT076_13200</name>
</gene>
<dbReference type="EMBL" id="QOUI01000008">
    <property type="protein sequence ID" value="RCK68880.1"/>
    <property type="molecule type" value="Genomic_DNA"/>
</dbReference>
<proteinExistence type="inferred from homology"/>
<dbReference type="InterPro" id="IPR013549">
    <property type="entry name" value="DUF1731"/>
</dbReference>
<protein>
    <submittedName>
        <fullName evidence="4">TIGR01777 family protein</fullName>
    </submittedName>
</protein>
<feature type="domain" description="DUF1731" evidence="3">
    <location>
        <begin position="244"/>
        <end position="290"/>
    </location>
</feature>
<dbReference type="PANTHER" id="PTHR11092:SF0">
    <property type="entry name" value="EPIMERASE FAMILY PROTEIN SDR39U1"/>
    <property type="match status" value="1"/>
</dbReference>
<dbReference type="PANTHER" id="PTHR11092">
    <property type="entry name" value="SUGAR NUCLEOTIDE EPIMERASE RELATED"/>
    <property type="match status" value="1"/>
</dbReference>
<sequence>MRIAVGGSSGLIGQALVRALRHRGDEVVRLVRRPPREPDEREWDPGAGAISAAGLTDVDAVVNLAGAGIADRRWNAARRQLLLTSRLETTRTVVSALADSDRCRVFLSGSAVGFYGDRGEDELTEADQQGEGFLADLVGRWEDASRTDDARVVQLRTGIVLAAEGGMLDRQLPLFRFGAGGRLGDGRQWMPWISLRDTVAAQLHLLEADLSGPVNLTGPQPVRNADFTAALGSVVHRPTLVPTPTVGLDLVLGPQLVREALFASQRVLPARLVESGFTHLDTDLTATLRTLV</sequence>
<accession>A0A367YSW3</accession>
<reference evidence="4 5" key="1">
    <citation type="submission" date="2018-07" db="EMBL/GenBank/DDBJ databases">
        <title>Desertimonas flava gen. nov. sp. nov.</title>
        <authorList>
            <person name="Liu S."/>
        </authorList>
    </citation>
    <scope>NUCLEOTIDE SEQUENCE [LARGE SCALE GENOMIC DNA]</scope>
    <source>
        <strain evidence="4 5">16Sb5-5</strain>
    </source>
</reference>
<dbReference type="Pfam" id="PF01370">
    <property type="entry name" value="Epimerase"/>
    <property type="match status" value="1"/>
</dbReference>
<dbReference type="RefSeq" id="WP_114127166.1">
    <property type="nucleotide sequence ID" value="NZ_QOUI01000008.1"/>
</dbReference>
<comment type="caution">
    <text evidence="4">The sequence shown here is derived from an EMBL/GenBank/DDBJ whole genome shotgun (WGS) entry which is preliminary data.</text>
</comment>
<feature type="domain" description="NAD-dependent epimerase/dehydratase" evidence="2">
    <location>
        <begin position="3"/>
        <end position="125"/>
    </location>
</feature>
<keyword evidence="5" id="KW-1185">Reference proteome</keyword>
<dbReference type="InterPro" id="IPR010099">
    <property type="entry name" value="SDR39U1"/>
</dbReference>
<dbReference type="Pfam" id="PF08338">
    <property type="entry name" value="DUF1731"/>
    <property type="match status" value="1"/>
</dbReference>
<dbReference type="InterPro" id="IPR036291">
    <property type="entry name" value="NAD(P)-bd_dom_sf"/>
</dbReference>
<dbReference type="InterPro" id="IPR001509">
    <property type="entry name" value="Epimerase_deHydtase"/>
</dbReference>
<evidence type="ECO:0000259" key="2">
    <source>
        <dbReference type="Pfam" id="PF01370"/>
    </source>
</evidence>
<evidence type="ECO:0000313" key="4">
    <source>
        <dbReference type="EMBL" id="RCK68880.1"/>
    </source>
</evidence>
<evidence type="ECO:0000313" key="5">
    <source>
        <dbReference type="Proteomes" id="UP000252770"/>
    </source>
</evidence>